<evidence type="ECO:0000256" key="10">
    <source>
        <dbReference type="ARBA" id="ARBA00022977"/>
    </source>
</evidence>
<evidence type="ECO:0000256" key="7">
    <source>
        <dbReference type="ARBA" id="ARBA00022679"/>
    </source>
</evidence>
<organism evidence="14 15">
    <name type="scientific">Breznakia pachnodae</name>
    <dbReference type="NCBI Taxonomy" id="265178"/>
    <lineage>
        <taxon>Bacteria</taxon>
        <taxon>Bacillati</taxon>
        <taxon>Bacillota</taxon>
        <taxon>Erysipelotrichia</taxon>
        <taxon>Erysipelotrichales</taxon>
        <taxon>Erysipelotrichaceae</taxon>
        <taxon>Breznakia</taxon>
    </lineage>
</organism>
<keyword evidence="8" id="KW-0479">Metal-binding</keyword>
<keyword evidence="15" id="KW-1185">Reference proteome</keyword>
<dbReference type="Pfam" id="PF02780">
    <property type="entry name" value="Transketolase_C"/>
    <property type="match status" value="1"/>
</dbReference>
<evidence type="ECO:0000256" key="2">
    <source>
        <dbReference type="ARBA" id="ARBA00001964"/>
    </source>
</evidence>
<keyword evidence="9" id="KW-0460">Magnesium</keyword>
<comment type="subunit">
    <text evidence="5">Homodimer.</text>
</comment>
<dbReference type="InterPro" id="IPR049557">
    <property type="entry name" value="Transketolase_CS"/>
</dbReference>
<dbReference type="InterPro" id="IPR033248">
    <property type="entry name" value="Transketolase_C"/>
</dbReference>
<dbReference type="InterPro" id="IPR009014">
    <property type="entry name" value="Transketo_C/PFOR_II"/>
</dbReference>
<protein>
    <recommendedName>
        <fullName evidence="6">1-deoxy-D-xylulose-5-phosphate synthase</fullName>
        <ecNumber evidence="6">2.2.1.7</ecNumber>
    </recommendedName>
</protein>
<dbReference type="PANTHER" id="PTHR43322">
    <property type="entry name" value="1-D-DEOXYXYLULOSE 5-PHOSPHATE SYNTHASE-RELATED"/>
    <property type="match status" value="1"/>
</dbReference>
<proteinExistence type="inferred from homology"/>
<dbReference type="Pfam" id="PF13292">
    <property type="entry name" value="DXP_synthase_N"/>
    <property type="match status" value="2"/>
</dbReference>
<dbReference type="Pfam" id="PF02779">
    <property type="entry name" value="Transket_pyr"/>
    <property type="match status" value="1"/>
</dbReference>
<dbReference type="InterPro" id="IPR029061">
    <property type="entry name" value="THDP-binding"/>
</dbReference>
<keyword evidence="11" id="KW-0786">Thiamine pyrophosphate</keyword>
<dbReference type="NCBIfam" id="NF008968">
    <property type="entry name" value="PRK12315.1"/>
    <property type="match status" value="1"/>
</dbReference>
<dbReference type="Proteomes" id="UP001230220">
    <property type="component" value="Unassembled WGS sequence"/>
</dbReference>
<dbReference type="EMBL" id="JAUSUR010000001">
    <property type="protein sequence ID" value="MDQ0360241.1"/>
    <property type="molecule type" value="Genomic_DNA"/>
</dbReference>
<dbReference type="SUPFAM" id="SSF52922">
    <property type="entry name" value="TK C-terminal domain-like"/>
    <property type="match status" value="1"/>
</dbReference>
<keyword evidence="10" id="KW-0784">Thiamine biosynthesis</keyword>
<evidence type="ECO:0000256" key="9">
    <source>
        <dbReference type="ARBA" id="ARBA00022842"/>
    </source>
</evidence>
<evidence type="ECO:0000256" key="4">
    <source>
        <dbReference type="ARBA" id="ARBA00011081"/>
    </source>
</evidence>
<evidence type="ECO:0000313" key="14">
    <source>
        <dbReference type="EMBL" id="MDQ0360241.1"/>
    </source>
</evidence>
<reference evidence="14 15" key="1">
    <citation type="submission" date="2023-07" db="EMBL/GenBank/DDBJ databases">
        <title>Genomic Encyclopedia of Type Strains, Phase IV (KMG-IV): sequencing the most valuable type-strain genomes for metagenomic binning, comparative biology and taxonomic classification.</title>
        <authorList>
            <person name="Goeker M."/>
        </authorList>
    </citation>
    <scope>NUCLEOTIDE SEQUENCE [LARGE SCALE GENOMIC DNA]</scope>
    <source>
        <strain evidence="14 15">DSM 16784</strain>
    </source>
</reference>
<sequence>MASILEEVNEPKDLKELSIDELNHLAGEIRNTLIENVAMMGGHMGSNLGMVETTIAMHYVFDSPKDKFVFDVSHQSYTHKILTGRKEGFINKEKHHSLSGFTTPSESEHDIFKIGHTSTSVSLATGLAKARDLKGGNENVIAVIGDGSMSGGEAFEGLNNASVLNSNFIILFNDNEMSIAPNQGGMYSNFKELRESKGTSVNNFFKTFGLNYYYIEEGNDIESLIDIFRKVKDTTKPTVIHLHTLKGKGLKWAMDNKEAGHWMMPASFDSEAMMKMPTYEKITSQFLLEKIKKDKTIAVLSAGTPGATGLTTDFREQAGNQYIDVGVAEEHAVAMISGMARNGAKPVYEIASSFSQRTYDQLNHDLAMNNSPATILVFGGSIGGGDCTHLGMFDMSLMSNIPNLVCLAPTTKEEYLAMLDWSIEQNSYPVIIRVPKKVVSTGKEVSFSQENCMKAVIEKQGNKVALLGLGNFMALAKEVSELLASKSINATIVNPVNYSMIDKDILHQLKENHDLVVTLEDGLLDGGFGEKVDRYYATFNMKVLNYGAEKNYNDLVPLAEVYNMNRLNAEQIVEDILNNIRK</sequence>
<dbReference type="RefSeq" id="WP_307405972.1">
    <property type="nucleotide sequence ID" value="NZ_JAUSUR010000001.1"/>
</dbReference>
<gene>
    <name evidence="14" type="ORF">J2S15_000972</name>
</gene>
<dbReference type="NCBIfam" id="NF003933">
    <property type="entry name" value="PRK05444.2-2"/>
    <property type="match status" value="1"/>
</dbReference>
<comment type="caution">
    <text evidence="14">The sequence shown here is derived from an EMBL/GenBank/DDBJ whole genome shotgun (WGS) entry which is preliminary data.</text>
</comment>
<feature type="domain" description="Transketolase-like pyrimidine-binding" evidence="13">
    <location>
        <begin position="274"/>
        <end position="441"/>
    </location>
</feature>
<evidence type="ECO:0000256" key="12">
    <source>
        <dbReference type="ARBA" id="ARBA00023229"/>
    </source>
</evidence>
<dbReference type="PROSITE" id="PS00801">
    <property type="entry name" value="TRANSKETOLASE_1"/>
    <property type="match status" value="1"/>
</dbReference>
<dbReference type="CDD" id="cd07033">
    <property type="entry name" value="TPP_PYR_DXS_TK_like"/>
    <property type="match status" value="1"/>
</dbReference>
<keyword evidence="12" id="KW-0414">Isoprene biosynthesis</keyword>
<comment type="pathway">
    <text evidence="3">Metabolic intermediate biosynthesis; 1-deoxy-D-xylulose 5-phosphate biosynthesis; 1-deoxy-D-xylulose 5-phosphate from D-glyceraldehyde 3-phosphate and pyruvate: step 1/1.</text>
</comment>
<dbReference type="SMART" id="SM00861">
    <property type="entry name" value="Transket_pyr"/>
    <property type="match status" value="1"/>
</dbReference>
<dbReference type="InterPro" id="IPR005475">
    <property type="entry name" value="Transketolase-like_Pyr-bd"/>
</dbReference>
<dbReference type="PANTHER" id="PTHR43322:SF1">
    <property type="entry name" value="1-DEOXY-D-XYLULOSE-5-PHOSPHATE SYNTHASE"/>
    <property type="match status" value="1"/>
</dbReference>
<dbReference type="EC" id="2.2.1.7" evidence="6"/>
<evidence type="ECO:0000256" key="11">
    <source>
        <dbReference type="ARBA" id="ARBA00023052"/>
    </source>
</evidence>
<evidence type="ECO:0000256" key="3">
    <source>
        <dbReference type="ARBA" id="ARBA00004980"/>
    </source>
</evidence>
<evidence type="ECO:0000256" key="1">
    <source>
        <dbReference type="ARBA" id="ARBA00001946"/>
    </source>
</evidence>
<name>A0ABU0E020_9FIRM</name>
<dbReference type="Gene3D" id="3.40.50.920">
    <property type="match status" value="1"/>
</dbReference>
<keyword evidence="7 14" id="KW-0808">Transferase</keyword>
<dbReference type="CDD" id="cd02007">
    <property type="entry name" value="TPP_DXS"/>
    <property type="match status" value="1"/>
</dbReference>
<evidence type="ECO:0000313" key="15">
    <source>
        <dbReference type="Proteomes" id="UP001230220"/>
    </source>
</evidence>
<comment type="cofactor">
    <cofactor evidence="2">
        <name>thiamine diphosphate</name>
        <dbReference type="ChEBI" id="CHEBI:58937"/>
    </cofactor>
</comment>
<dbReference type="InterPro" id="IPR005477">
    <property type="entry name" value="Dxylulose-5-P_synthase"/>
</dbReference>
<dbReference type="GO" id="GO:0008661">
    <property type="term" value="F:1-deoxy-D-xylulose-5-phosphate synthase activity"/>
    <property type="evidence" value="ECO:0007669"/>
    <property type="project" value="UniProtKB-EC"/>
</dbReference>
<evidence type="ECO:0000256" key="6">
    <source>
        <dbReference type="ARBA" id="ARBA00013150"/>
    </source>
</evidence>
<accession>A0ABU0E020</accession>
<dbReference type="SUPFAM" id="SSF52518">
    <property type="entry name" value="Thiamin diphosphate-binding fold (THDP-binding)"/>
    <property type="match status" value="2"/>
</dbReference>
<dbReference type="Gene3D" id="3.40.50.970">
    <property type="match status" value="2"/>
</dbReference>
<comment type="similarity">
    <text evidence="4">Belongs to the transketolase family. DXPS subfamily.</text>
</comment>
<comment type="cofactor">
    <cofactor evidence="1">
        <name>Mg(2+)</name>
        <dbReference type="ChEBI" id="CHEBI:18420"/>
    </cofactor>
</comment>
<evidence type="ECO:0000256" key="5">
    <source>
        <dbReference type="ARBA" id="ARBA00011738"/>
    </source>
</evidence>
<evidence type="ECO:0000256" key="8">
    <source>
        <dbReference type="ARBA" id="ARBA00022723"/>
    </source>
</evidence>
<evidence type="ECO:0000259" key="13">
    <source>
        <dbReference type="SMART" id="SM00861"/>
    </source>
</evidence>